<dbReference type="Proteomes" id="UP000692954">
    <property type="component" value="Unassembled WGS sequence"/>
</dbReference>
<accession>A0A8S1QY20</accession>
<dbReference type="GO" id="GO:0019843">
    <property type="term" value="F:rRNA binding"/>
    <property type="evidence" value="ECO:0007669"/>
    <property type="project" value="InterPro"/>
</dbReference>
<proteinExistence type="inferred from homology"/>
<dbReference type="PROSITE" id="PS50833">
    <property type="entry name" value="BRIX"/>
    <property type="match status" value="1"/>
</dbReference>
<feature type="domain" description="Brix" evidence="6">
    <location>
        <begin position="12"/>
        <end position="201"/>
    </location>
</feature>
<dbReference type="SMART" id="SM00879">
    <property type="entry name" value="Brix"/>
    <property type="match status" value="1"/>
</dbReference>
<dbReference type="InterPro" id="IPR026532">
    <property type="entry name" value="BRX1"/>
</dbReference>
<name>A0A8S1QY20_9CILI</name>
<dbReference type="PANTHER" id="PTHR13634:SF0">
    <property type="entry name" value="RIBOSOME BIOGENESIS PROTEIN BRX1 HOMOLOG"/>
    <property type="match status" value="1"/>
</dbReference>
<dbReference type="PANTHER" id="PTHR13634">
    <property type="entry name" value="RIBOSOME BIOGENESIS PROTEIN BRIX"/>
    <property type="match status" value="1"/>
</dbReference>
<comment type="similarity">
    <text evidence="2">Belongs to the BRX1 family.</text>
</comment>
<dbReference type="Pfam" id="PF04427">
    <property type="entry name" value="Brix"/>
    <property type="match status" value="1"/>
</dbReference>
<organism evidence="7 9">
    <name type="scientific">Paramecium sonneborni</name>
    <dbReference type="NCBI Taxonomy" id="65129"/>
    <lineage>
        <taxon>Eukaryota</taxon>
        <taxon>Sar</taxon>
        <taxon>Alveolata</taxon>
        <taxon>Ciliophora</taxon>
        <taxon>Intramacronucleata</taxon>
        <taxon>Oligohymenophorea</taxon>
        <taxon>Peniculida</taxon>
        <taxon>Parameciidae</taxon>
        <taxon>Paramecium</taxon>
    </lineage>
</organism>
<dbReference type="FunFam" id="3.40.50.10480:FF:000009">
    <property type="entry name" value="Ribosome biogenesis protein, putative"/>
    <property type="match status" value="1"/>
</dbReference>
<protein>
    <recommendedName>
        <fullName evidence="6">Brix domain-containing protein</fullName>
    </recommendedName>
</protein>
<dbReference type="InterPro" id="IPR007109">
    <property type="entry name" value="Brix"/>
</dbReference>
<evidence type="ECO:0000256" key="1">
    <source>
        <dbReference type="ARBA" id="ARBA00004604"/>
    </source>
</evidence>
<evidence type="ECO:0000313" key="9">
    <source>
        <dbReference type="Proteomes" id="UP000692954"/>
    </source>
</evidence>
<evidence type="ECO:0000313" key="8">
    <source>
        <dbReference type="EMBL" id="CAD8130908.1"/>
    </source>
</evidence>
<keyword evidence="9" id="KW-1185">Reference proteome</keyword>
<dbReference type="AlphaFoldDB" id="A0A8S1QY20"/>
<evidence type="ECO:0000259" key="6">
    <source>
        <dbReference type="PROSITE" id="PS50833"/>
    </source>
</evidence>
<evidence type="ECO:0000256" key="5">
    <source>
        <dbReference type="SAM" id="Coils"/>
    </source>
</evidence>
<keyword evidence="4" id="KW-0539">Nucleus</keyword>
<dbReference type="EMBL" id="CAJJDN010000125">
    <property type="protein sequence ID" value="CAD8120203.1"/>
    <property type="molecule type" value="Genomic_DNA"/>
</dbReference>
<evidence type="ECO:0000256" key="2">
    <source>
        <dbReference type="ARBA" id="ARBA00006369"/>
    </source>
</evidence>
<evidence type="ECO:0000256" key="3">
    <source>
        <dbReference type="ARBA" id="ARBA00022517"/>
    </source>
</evidence>
<reference evidence="7" key="1">
    <citation type="submission" date="2021-01" db="EMBL/GenBank/DDBJ databases">
        <authorList>
            <consortium name="Genoscope - CEA"/>
            <person name="William W."/>
        </authorList>
    </citation>
    <scope>NUCLEOTIDE SEQUENCE</scope>
</reference>
<dbReference type="GO" id="GO:0006364">
    <property type="term" value="P:rRNA processing"/>
    <property type="evidence" value="ECO:0007669"/>
    <property type="project" value="InterPro"/>
</dbReference>
<comment type="caution">
    <text evidence="7">The sequence shown here is derived from an EMBL/GenBank/DDBJ whole genome shotgun (WGS) entry which is preliminary data.</text>
</comment>
<evidence type="ECO:0000313" key="7">
    <source>
        <dbReference type="EMBL" id="CAD8120203.1"/>
    </source>
</evidence>
<feature type="coiled-coil region" evidence="5">
    <location>
        <begin position="222"/>
        <end position="249"/>
    </location>
</feature>
<sequence length="249" mass="29353">MAEKQHKVFYRNHILIVPTRNLELQHRHFMLDILSILPHSKKTNKIKYEQLSQVIPSLCENHKCNTFIVFHTISDQLILVFGSYPSGPTVQFSVLNITTIRDLQLAGNFSKKGRVLLQFDQRFNTIIKYKLLKEIITLLFNVPQPRFTDNFIDRIFTFTTEGEAQNRIWFRSFEIYQSKDLREIGPRFALELISIDEGISSGNILYQGSQLQNTQTKFKQKIRKSEKKFEKILNEINLKEEEIDIEENE</sequence>
<gene>
    <name evidence="7" type="ORF">PSON_ATCC_30995.1.T1250019</name>
    <name evidence="8" type="ORF">PSON_ATCC_30995.1.T3420008</name>
</gene>
<dbReference type="OrthoDB" id="1638493at2759"/>
<dbReference type="GO" id="GO:0000027">
    <property type="term" value="P:ribosomal large subunit assembly"/>
    <property type="evidence" value="ECO:0007669"/>
    <property type="project" value="TreeGrafter"/>
</dbReference>
<keyword evidence="5" id="KW-0175">Coiled coil</keyword>
<dbReference type="GO" id="GO:0005730">
    <property type="term" value="C:nucleolus"/>
    <property type="evidence" value="ECO:0007669"/>
    <property type="project" value="UniProtKB-SubCell"/>
</dbReference>
<keyword evidence="3" id="KW-0690">Ribosome biogenesis</keyword>
<comment type="subcellular location">
    <subcellularLocation>
        <location evidence="1">Nucleus</location>
        <location evidence="1">Nucleolus</location>
    </subcellularLocation>
</comment>
<dbReference type="EMBL" id="CAJJDN010000342">
    <property type="protein sequence ID" value="CAD8130908.1"/>
    <property type="molecule type" value="Genomic_DNA"/>
</dbReference>
<evidence type="ECO:0000256" key="4">
    <source>
        <dbReference type="ARBA" id="ARBA00023242"/>
    </source>
</evidence>